<dbReference type="Pfam" id="PF03819">
    <property type="entry name" value="MazG"/>
    <property type="match status" value="1"/>
</dbReference>
<feature type="compositionally biased region" description="Low complexity" evidence="1">
    <location>
        <begin position="159"/>
        <end position="173"/>
    </location>
</feature>
<sequence>MDPRDTREPWPRPDTDGMSLTGIMAFVRARCPWASAHTHATLARYLVEESAELLAAEEQLYAEGQLREPGAEAGPGQAQRVDAVEGEIADLLYQVLFHSALLDDHGGRAPGETFERVERRLAAKLVRRHPHVFESAHPVPLDRVQAAYSAVKAEEKRTGASAPEPPRAAGERAVGLMRRALGAAEHKLLGTPETDHGPDRTTRTAEEDG</sequence>
<dbReference type="InterPro" id="IPR048015">
    <property type="entry name" value="NTP-PPase_MazG-like_N"/>
</dbReference>
<feature type="region of interest" description="Disordered" evidence="1">
    <location>
        <begin position="152"/>
        <end position="173"/>
    </location>
</feature>
<dbReference type="RefSeq" id="WP_291794438.1">
    <property type="nucleotide sequence ID" value="NZ_BAAAPZ010000001.1"/>
</dbReference>
<dbReference type="Gene3D" id="1.10.287.1080">
    <property type="entry name" value="MazG-like"/>
    <property type="match status" value="1"/>
</dbReference>
<reference evidence="4" key="1">
    <citation type="journal article" date="2019" name="Int. J. Syst. Evol. Microbiol.">
        <title>The Global Catalogue of Microorganisms (GCM) 10K type strain sequencing project: providing services to taxonomists for standard genome sequencing and annotation.</title>
        <authorList>
            <consortium name="The Broad Institute Genomics Platform"/>
            <consortium name="The Broad Institute Genome Sequencing Center for Infectious Disease"/>
            <person name="Wu L."/>
            <person name="Ma J."/>
        </authorList>
    </citation>
    <scope>NUCLEOTIDE SEQUENCE [LARGE SCALE GENOMIC DNA]</scope>
    <source>
        <strain evidence="4">JCM 15900</strain>
    </source>
</reference>
<evidence type="ECO:0000259" key="2">
    <source>
        <dbReference type="Pfam" id="PF03819"/>
    </source>
</evidence>
<gene>
    <name evidence="3" type="ORF">GCM10009823_01410</name>
</gene>
<protein>
    <recommendedName>
        <fullName evidence="2">NTP pyrophosphohydrolase MazG-like domain-containing protein</fullName>
    </recommendedName>
</protein>
<evidence type="ECO:0000313" key="4">
    <source>
        <dbReference type="Proteomes" id="UP001500984"/>
    </source>
</evidence>
<evidence type="ECO:0000256" key="1">
    <source>
        <dbReference type="SAM" id="MobiDB-lite"/>
    </source>
</evidence>
<dbReference type="PANTHER" id="PTHR30522:SF0">
    <property type="entry name" value="NUCLEOSIDE TRIPHOSPHATE PYROPHOSPHOHYDROLASE"/>
    <property type="match status" value="1"/>
</dbReference>
<dbReference type="InterPro" id="IPR011551">
    <property type="entry name" value="NTP_PyrPHydrolase_MazG"/>
</dbReference>
<dbReference type="EMBL" id="BAAAPZ010000001">
    <property type="protein sequence ID" value="GAA2087170.1"/>
    <property type="molecule type" value="Genomic_DNA"/>
</dbReference>
<organism evidence="3 4">
    <name type="scientific">Brevibacterium salitolerans</name>
    <dbReference type="NCBI Taxonomy" id="1403566"/>
    <lineage>
        <taxon>Bacteria</taxon>
        <taxon>Bacillati</taxon>
        <taxon>Actinomycetota</taxon>
        <taxon>Actinomycetes</taxon>
        <taxon>Micrococcales</taxon>
        <taxon>Brevibacteriaceae</taxon>
        <taxon>Brevibacterium</taxon>
    </lineage>
</organism>
<evidence type="ECO:0000313" key="3">
    <source>
        <dbReference type="EMBL" id="GAA2087170.1"/>
    </source>
</evidence>
<comment type="caution">
    <text evidence="3">The sequence shown here is derived from an EMBL/GenBank/DDBJ whole genome shotgun (WGS) entry which is preliminary data.</text>
</comment>
<name>A0ABP5HWM1_9MICO</name>
<dbReference type="SUPFAM" id="SSF101386">
    <property type="entry name" value="all-alpha NTP pyrophosphatases"/>
    <property type="match status" value="1"/>
</dbReference>
<dbReference type="CDD" id="cd11528">
    <property type="entry name" value="NTP-PPase_MazG_Nterm"/>
    <property type="match status" value="1"/>
</dbReference>
<accession>A0ABP5HWM1</accession>
<dbReference type="PANTHER" id="PTHR30522">
    <property type="entry name" value="NUCLEOSIDE TRIPHOSPHATE PYROPHOSPHOHYDROLASE"/>
    <property type="match status" value="1"/>
</dbReference>
<feature type="domain" description="NTP pyrophosphohydrolase MazG-like" evidence="2">
    <location>
        <begin position="38"/>
        <end position="133"/>
    </location>
</feature>
<keyword evidence="4" id="KW-1185">Reference proteome</keyword>
<dbReference type="Proteomes" id="UP001500984">
    <property type="component" value="Unassembled WGS sequence"/>
</dbReference>
<feature type="region of interest" description="Disordered" evidence="1">
    <location>
        <begin position="185"/>
        <end position="209"/>
    </location>
</feature>
<proteinExistence type="predicted"/>
<dbReference type="InterPro" id="IPR004518">
    <property type="entry name" value="MazG-like_dom"/>
</dbReference>